<feature type="region of interest" description="Disordered" evidence="1">
    <location>
        <begin position="1"/>
        <end position="60"/>
    </location>
</feature>
<accession>A0ABV1XFS9</accession>
<reference evidence="2 3" key="1">
    <citation type="submission" date="2024-06" db="EMBL/GenBank/DDBJ databases">
        <title>The Natural Products Discovery Center: Release of the First 8490 Sequenced Strains for Exploring Actinobacteria Biosynthetic Diversity.</title>
        <authorList>
            <person name="Kalkreuter E."/>
            <person name="Kautsar S.A."/>
            <person name="Yang D."/>
            <person name="Bader C.D."/>
            <person name="Teijaro C.N."/>
            <person name="Fluegel L."/>
            <person name="Davis C.M."/>
            <person name="Simpson J.R."/>
            <person name="Lauterbach L."/>
            <person name="Steele A.D."/>
            <person name="Gui C."/>
            <person name="Meng S."/>
            <person name="Li G."/>
            <person name="Viehrig K."/>
            <person name="Ye F."/>
            <person name="Su P."/>
            <person name="Kiefer A.F."/>
            <person name="Nichols A."/>
            <person name="Cepeda A.J."/>
            <person name="Yan W."/>
            <person name="Fan B."/>
            <person name="Jiang Y."/>
            <person name="Adhikari A."/>
            <person name="Zheng C.-J."/>
            <person name="Schuster L."/>
            <person name="Cowan T.M."/>
            <person name="Smanski M.J."/>
            <person name="Chevrette M.G."/>
            <person name="De Carvalho L.P.S."/>
            <person name="Shen B."/>
        </authorList>
    </citation>
    <scope>NUCLEOTIDE SEQUENCE [LARGE SCALE GENOMIC DNA]</scope>
    <source>
        <strain evidence="2 3">NPDC000234</strain>
    </source>
</reference>
<evidence type="ECO:0000313" key="2">
    <source>
        <dbReference type="EMBL" id="MER7187899.1"/>
    </source>
</evidence>
<feature type="region of interest" description="Disordered" evidence="1">
    <location>
        <begin position="166"/>
        <end position="203"/>
    </location>
</feature>
<gene>
    <name evidence="2" type="ORF">ABT404_52025</name>
</gene>
<organism evidence="2 3">
    <name type="scientific">Streptomyces hyaluromycini</name>
    <dbReference type="NCBI Taxonomy" id="1377993"/>
    <lineage>
        <taxon>Bacteria</taxon>
        <taxon>Bacillati</taxon>
        <taxon>Actinomycetota</taxon>
        <taxon>Actinomycetes</taxon>
        <taxon>Kitasatosporales</taxon>
        <taxon>Streptomycetaceae</taxon>
        <taxon>Streptomyces</taxon>
    </lineage>
</organism>
<protein>
    <submittedName>
        <fullName evidence="2">Uncharacterized protein</fullName>
    </submittedName>
</protein>
<feature type="compositionally biased region" description="Pro residues" evidence="1">
    <location>
        <begin position="1"/>
        <end position="14"/>
    </location>
</feature>
<name>A0ABV1XFS9_9ACTN</name>
<evidence type="ECO:0000313" key="3">
    <source>
        <dbReference type="Proteomes" id="UP001474181"/>
    </source>
</evidence>
<evidence type="ECO:0000256" key="1">
    <source>
        <dbReference type="SAM" id="MobiDB-lite"/>
    </source>
</evidence>
<sequence>MDPANPGHPSPGAPPVKTTPDPYSGPTHIDPGHGTVDPDAGKFQPPSVPSGSGSGSKTQVDTQPMEVFASNMEQLIDPVQRALDRLHGIDVHAGAFYDGNIIRKDLNGPNGDDGLKKKLGDVLHDLTEGLTDIAKGVRDIAGQYSKVHDASVVDVSDLTKAMQPAQSDFDALAKDNGGTPATSSTSTGSSGSGSDSPDSSKGS</sequence>
<comment type="caution">
    <text evidence="2">The sequence shown here is derived from an EMBL/GenBank/DDBJ whole genome shotgun (WGS) entry which is preliminary data.</text>
</comment>
<feature type="compositionally biased region" description="Low complexity" evidence="1">
    <location>
        <begin position="177"/>
        <end position="203"/>
    </location>
</feature>
<keyword evidence="3" id="KW-1185">Reference proteome</keyword>
<dbReference type="RefSeq" id="WP_350792620.1">
    <property type="nucleotide sequence ID" value="NZ_JBEPEK010000957.1"/>
</dbReference>
<dbReference type="EMBL" id="JBEPEK010000957">
    <property type="protein sequence ID" value="MER7187899.1"/>
    <property type="molecule type" value="Genomic_DNA"/>
</dbReference>
<proteinExistence type="predicted"/>
<dbReference type="Proteomes" id="UP001474181">
    <property type="component" value="Unassembled WGS sequence"/>
</dbReference>